<dbReference type="GO" id="GO:0005737">
    <property type="term" value="C:cytoplasm"/>
    <property type="evidence" value="ECO:0007669"/>
    <property type="project" value="TreeGrafter"/>
</dbReference>
<dbReference type="InterPro" id="IPR001251">
    <property type="entry name" value="CRAL-TRIO_dom"/>
</dbReference>
<dbReference type="SUPFAM" id="SSF52087">
    <property type="entry name" value="CRAL/TRIO domain"/>
    <property type="match status" value="1"/>
</dbReference>
<dbReference type="Pfam" id="PF00650">
    <property type="entry name" value="CRAL_TRIO"/>
    <property type="match status" value="1"/>
</dbReference>
<gene>
    <name evidence="2" type="ORF">QSP1433_LOCUS16560</name>
</gene>
<dbReference type="SUPFAM" id="SSF46938">
    <property type="entry name" value="CRAL/TRIO N-terminal domain"/>
    <property type="match status" value="1"/>
</dbReference>
<dbReference type="Gene3D" id="3.40.525.10">
    <property type="entry name" value="CRAL-TRIO lipid binding domain"/>
    <property type="match status" value="1"/>
</dbReference>
<dbReference type="PANTHER" id="PTHR23324:SF83">
    <property type="entry name" value="SEC14-LIKE PROTEIN 2"/>
    <property type="match status" value="1"/>
</dbReference>
<sequence>MGHLESFEQRLSALNSLKEVSDRYKEQALCYVEVAKRAMLAFCMTLVVLEAKLLDIDNYRASCGSKILFYLVMVWYVVFDVETANRTQIPSKTQLMLKLRRSTTSTLVENEVVGDEDIPLGTEGDVEYKGVVDGWVIKTQEELEKVLALRGRLQDIAPFCTERPLDMSDVVLIRFVRARKKLDESEALYRETFKWRQETKPQVLLAENRWPPEEMMKYMTGGWCGVDKEGTPIWVDRIGQLDVPVLVTTYDAQEFVNLVILRQELHTQKMIESEKERGVAQYQLTVIQDMTGLSMRHYNKVGMAILKKCAYVNDTYYPERLKFCAVVNAPRLFSVIYNVVKYFFHPNTRAKITVHSDSGALSLLKRIDADVLPAFLGGSREIDGDPYCSAIIAPGGRIPKGDVKTNSS</sequence>
<dbReference type="InterPro" id="IPR036865">
    <property type="entry name" value="CRAL-TRIO_dom_sf"/>
</dbReference>
<dbReference type="InterPro" id="IPR036273">
    <property type="entry name" value="CRAL/TRIO_N_dom_sf"/>
</dbReference>
<dbReference type="EMBL" id="HBHK01026339">
    <property type="protein sequence ID" value="CAD9706053.1"/>
    <property type="molecule type" value="Transcribed_RNA"/>
</dbReference>
<dbReference type="CDD" id="cd00170">
    <property type="entry name" value="SEC14"/>
    <property type="match status" value="1"/>
</dbReference>
<evidence type="ECO:0000259" key="1">
    <source>
        <dbReference type="PROSITE" id="PS50191"/>
    </source>
</evidence>
<accession>A0A7S2SPG6</accession>
<reference evidence="2" key="1">
    <citation type="submission" date="2021-01" db="EMBL/GenBank/DDBJ databases">
        <authorList>
            <person name="Corre E."/>
            <person name="Pelletier E."/>
            <person name="Niang G."/>
            <person name="Scheremetjew M."/>
            <person name="Finn R."/>
            <person name="Kale V."/>
            <person name="Holt S."/>
            <person name="Cochrane G."/>
            <person name="Meng A."/>
            <person name="Brown T."/>
            <person name="Cohen L."/>
        </authorList>
    </citation>
    <scope>NUCLEOTIDE SEQUENCE</scope>
    <source>
        <strain evidence="2">NY070348D</strain>
    </source>
</reference>
<name>A0A7S2SPG6_9STRA</name>
<dbReference type="PANTHER" id="PTHR23324">
    <property type="entry name" value="SEC14 RELATED PROTEIN"/>
    <property type="match status" value="1"/>
</dbReference>
<proteinExistence type="predicted"/>
<organism evidence="2">
    <name type="scientific">Mucochytrium quahogii</name>
    <dbReference type="NCBI Taxonomy" id="96639"/>
    <lineage>
        <taxon>Eukaryota</taxon>
        <taxon>Sar</taxon>
        <taxon>Stramenopiles</taxon>
        <taxon>Bigyra</taxon>
        <taxon>Labyrinthulomycetes</taxon>
        <taxon>Thraustochytrida</taxon>
        <taxon>Thraustochytriidae</taxon>
        <taxon>Mucochytrium</taxon>
    </lineage>
</organism>
<dbReference type="AlphaFoldDB" id="A0A7S2SPG6"/>
<dbReference type="InterPro" id="IPR051064">
    <property type="entry name" value="SEC14/CRAL-TRIO_domain"/>
</dbReference>
<protein>
    <recommendedName>
        <fullName evidence="1">CRAL-TRIO domain-containing protein</fullName>
    </recommendedName>
</protein>
<dbReference type="PROSITE" id="PS50191">
    <property type="entry name" value="CRAL_TRIO"/>
    <property type="match status" value="1"/>
</dbReference>
<feature type="domain" description="CRAL-TRIO" evidence="1">
    <location>
        <begin position="211"/>
        <end position="384"/>
    </location>
</feature>
<evidence type="ECO:0000313" key="2">
    <source>
        <dbReference type="EMBL" id="CAD9706053.1"/>
    </source>
</evidence>
<dbReference type="SMART" id="SM00516">
    <property type="entry name" value="SEC14"/>
    <property type="match status" value="1"/>
</dbReference>